<keyword evidence="1" id="KW-0812">Transmembrane</keyword>
<name>A0A7S1ZM81_9STRA</name>
<dbReference type="EMBL" id="HBGN01027644">
    <property type="protein sequence ID" value="CAD9343477.1"/>
    <property type="molecule type" value="Transcribed_RNA"/>
</dbReference>
<dbReference type="AlphaFoldDB" id="A0A7S1ZM81"/>
<sequence length="250" mass="25365">MTHSMLSKTLIWSLIATSHAFAPPAAFKTYSKAGGTVLSATPDFFLQSSILLSDADSLTADILSSDAVSDTVSSVAAETSASEAITAAAADAVSTITEPVAAAVVESGLNLDVVTLVLGQENYGLAIVAVGEAIWSFLEAPSLDHAKILIPAVVAAAVLCLVSGPMVTSGDLASVGLGLEIATAVSVLLGASYVARLVAPFSPSAKEIAFLGLLVSIAGFFSFTQNLVVDGFVTLPSIPLPTLPTIELPF</sequence>
<keyword evidence="1" id="KW-1133">Transmembrane helix</keyword>
<feature type="signal peptide" evidence="2">
    <location>
        <begin position="1"/>
        <end position="20"/>
    </location>
</feature>
<reference evidence="3" key="1">
    <citation type="submission" date="2021-01" db="EMBL/GenBank/DDBJ databases">
        <authorList>
            <person name="Corre E."/>
            <person name="Pelletier E."/>
            <person name="Niang G."/>
            <person name="Scheremetjew M."/>
            <person name="Finn R."/>
            <person name="Kale V."/>
            <person name="Holt S."/>
            <person name="Cochrane G."/>
            <person name="Meng A."/>
            <person name="Brown T."/>
            <person name="Cohen L."/>
        </authorList>
    </citation>
    <scope>NUCLEOTIDE SEQUENCE</scope>
    <source>
        <strain evidence="3">Pop2</strain>
    </source>
</reference>
<protein>
    <recommendedName>
        <fullName evidence="4">EamA domain-containing protein</fullName>
    </recommendedName>
</protein>
<gene>
    <name evidence="3" type="ORF">DBRI1063_LOCUS17851</name>
</gene>
<organism evidence="3">
    <name type="scientific">Ditylum brightwellii</name>
    <dbReference type="NCBI Taxonomy" id="49249"/>
    <lineage>
        <taxon>Eukaryota</taxon>
        <taxon>Sar</taxon>
        <taxon>Stramenopiles</taxon>
        <taxon>Ochrophyta</taxon>
        <taxon>Bacillariophyta</taxon>
        <taxon>Mediophyceae</taxon>
        <taxon>Lithodesmiophycidae</taxon>
        <taxon>Lithodesmiales</taxon>
        <taxon>Lithodesmiaceae</taxon>
        <taxon>Ditylum</taxon>
    </lineage>
</organism>
<feature type="chain" id="PRO_5030557320" description="EamA domain-containing protein" evidence="2">
    <location>
        <begin position="21"/>
        <end position="250"/>
    </location>
</feature>
<keyword evidence="1" id="KW-0472">Membrane</keyword>
<feature type="transmembrane region" description="Helical" evidence="1">
    <location>
        <begin position="208"/>
        <end position="228"/>
    </location>
</feature>
<evidence type="ECO:0000313" key="3">
    <source>
        <dbReference type="EMBL" id="CAD9343477.1"/>
    </source>
</evidence>
<evidence type="ECO:0000256" key="1">
    <source>
        <dbReference type="SAM" id="Phobius"/>
    </source>
</evidence>
<feature type="transmembrane region" description="Helical" evidence="1">
    <location>
        <begin position="148"/>
        <end position="167"/>
    </location>
</feature>
<keyword evidence="2" id="KW-0732">Signal</keyword>
<evidence type="ECO:0000256" key="2">
    <source>
        <dbReference type="SAM" id="SignalP"/>
    </source>
</evidence>
<proteinExistence type="predicted"/>
<feature type="transmembrane region" description="Helical" evidence="1">
    <location>
        <begin position="173"/>
        <end position="196"/>
    </location>
</feature>
<evidence type="ECO:0008006" key="4">
    <source>
        <dbReference type="Google" id="ProtNLM"/>
    </source>
</evidence>
<accession>A0A7S1ZM81</accession>